<keyword evidence="6" id="KW-0274">FAD</keyword>
<keyword evidence="10" id="KW-0406">Ion transport</keyword>
<feature type="transmembrane region" description="Helical" evidence="13">
    <location>
        <begin position="384"/>
        <end position="404"/>
    </location>
</feature>
<evidence type="ECO:0000256" key="13">
    <source>
        <dbReference type="SAM" id="Phobius"/>
    </source>
</evidence>
<feature type="transmembrane region" description="Helical" evidence="13">
    <location>
        <begin position="318"/>
        <end position="341"/>
    </location>
</feature>
<dbReference type="OMA" id="YNEDAHM"/>
<evidence type="ECO:0000256" key="12">
    <source>
        <dbReference type="ARBA" id="ARBA00023180"/>
    </source>
</evidence>
<keyword evidence="9" id="KW-0560">Oxidoreductase</keyword>
<dbReference type="PANTHER" id="PTHR32361">
    <property type="entry name" value="FERRIC/CUPRIC REDUCTASE TRANSMEMBRANE COMPONENT"/>
    <property type="match status" value="1"/>
</dbReference>
<feature type="transmembrane region" description="Helical" evidence="13">
    <location>
        <begin position="353"/>
        <end position="372"/>
    </location>
</feature>
<evidence type="ECO:0000313" key="16">
    <source>
        <dbReference type="EMBL" id="CAY71649.1"/>
    </source>
</evidence>
<protein>
    <submittedName>
        <fullName evidence="16">Ferric reductase and cupric reductase</fullName>
    </submittedName>
</protein>
<comment type="similarity">
    <text evidence="2">Belongs to the ferric reductase (FRE) family.</text>
</comment>
<feature type="transmembrane region" description="Helical" evidence="13">
    <location>
        <begin position="278"/>
        <end position="297"/>
    </location>
</feature>
<dbReference type="CDD" id="cd06186">
    <property type="entry name" value="NOX_Duox_like_FAD_NADP"/>
    <property type="match status" value="1"/>
</dbReference>
<keyword evidence="12" id="KW-0325">Glycoprotein</keyword>
<keyword evidence="17" id="KW-1185">Reference proteome</keyword>
<dbReference type="Proteomes" id="UP000000314">
    <property type="component" value="Chromosome 4"/>
</dbReference>
<dbReference type="PROSITE" id="PS51384">
    <property type="entry name" value="FAD_FR"/>
    <property type="match status" value="1"/>
</dbReference>
<name>C4R7S4_KOMPG</name>
<keyword evidence="11 13" id="KW-0472">Membrane</keyword>
<dbReference type="Gene3D" id="3.40.50.80">
    <property type="entry name" value="Nucleotide-binding domain of ferredoxin-NADP reductase (FNR) module"/>
    <property type="match status" value="1"/>
</dbReference>
<dbReference type="InterPro" id="IPR039261">
    <property type="entry name" value="FNR_nucleotide-bd"/>
</dbReference>
<evidence type="ECO:0000256" key="6">
    <source>
        <dbReference type="ARBA" id="ARBA00022827"/>
    </source>
</evidence>
<dbReference type="Pfam" id="PF08022">
    <property type="entry name" value="FAD_binding_8"/>
    <property type="match status" value="1"/>
</dbReference>
<evidence type="ECO:0000256" key="7">
    <source>
        <dbReference type="ARBA" id="ARBA00022982"/>
    </source>
</evidence>
<evidence type="ECO:0000256" key="9">
    <source>
        <dbReference type="ARBA" id="ARBA00023002"/>
    </source>
</evidence>
<dbReference type="InterPro" id="IPR013130">
    <property type="entry name" value="Fe3_Rdtase_TM_dom"/>
</dbReference>
<keyword evidence="14" id="KW-0732">Signal</keyword>
<dbReference type="InterPro" id="IPR013112">
    <property type="entry name" value="FAD-bd_8"/>
</dbReference>
<dbReference type="GO" id="GO:0006879">
    <property type="term" value="P:intracellular iron ion homeostasis"/>
    <property type="evidence" value="ECO:0007669"/>
    <property type="project" value="TreeGrafter"/>
</dbReference>
<dbReference type="SMR" id="C4R7S4"/>
<feature type="transmembrane region" description="Helical" evidence="13">
    <location>
        <begin position="160"/>
        <end position="181"/>
    </location>
</feature>
<dbReference type="GO" id="GO:0006826">
    <property type="term" value="P:iron ion transport"/>
    <property type="evidence" value="ECO:0007669"/>
    <property type="project" value="TreeGrafter"/>
</dbReference>
<evidence type="ECO:0000256" key="11">
    <source>
        <dbReference type="ARBA" id="ARBA00023136"/>
    </source>
</evidence>
<dbReference type="SFLD" id="SFLDS00052">
    <property type="entry name" value="Ferric_Reductase_Domain"/>
    <property type="match status" value="1"/>
</dbReference>
<evidence type="ECO:0000259" key="15">
    <source>
        <dbReference type="PROSITE" id="PS51384"/>
    </source>
</evidence>
<feature type="transmembrane region" description="Helical" evidence="13">
    <location>
        <begin position="238"/>
        <end position="258"/>
    </location>
</feature>
<evidence type="ECO:0000256" key="2">
    <source>
        <dbReference type="ARBA" id="ARBA00006278"/>
    </source>
</evidence>
<dbReference type="InterPro" id="IPR013121">
    <property type="entry name" value="Fe_red_NAD-bd_6"/>
</dbReference>
<keyword evidence="7" id="KW-0249">Electron transport</keyword>
<dbReference type="InParanoid" id="C4R7S4"/>
<dbReference type="PANTHER" id="PTHR32361:SF9">
    <property type="entry name" value="FERRIC REDUCTASE TRANSMEMBRANE COMPONENT 3-RELATED"/>
    <property type="match status" value="1"/>
</dbReference>
<sequence length="708" mass="80470">MRNHLNDLVVLFLLLTVAAQAHLVTFHSTEELKFDSCKKSVEEVATFCSNSTLDSKFVCMCQTKPYLQTVLYCAENYASLSHSAIEKEALDRCPKLNSTSIQKTLESLSSVTFIDIDSDTSFSKKKLVTSPIKGQKYAKWQKMYYIGSSHRYDNYKTSHYLAAASVSYWLLILLLAGVCNWTRVIAPKLAQSPALNNKLVRQYRKYISLPTLFGYHAKPVTKFKIFSGMAPTTLETTILSIFFVYCVLANGILGFSYQKNDPVFANQGTGYGRYHGDRSGILLSYHLPLLFIFAGRNNLFQYVTKWPQSRFLTFHKSLARIIFCEILVHAISFTVQTFSLGPQQVTKRLAANYYRWGIVGAVAAACVLIGAVHRIRQANYDLFVLVHIILVAVFLAAAWIHAASQVYEQFYIACAAIWCFDRFIRLVRMFSFGMRTSKAELISNETIKLTIPRNASFRSFPNAYGYVYFMTPLTFYRSHPFTVVPSEDGKHIHFFVKVKGGLTSYISKRILQNDDLTCNFRICVEGPYGLSVPVHKYDTSLLIASGNGVPGPFAEAKEVAERNLKVHTKLYWIIRDWHSLNWFYPQIKSLEKSNVEVVIYVTNTTSSVDKVNFYSSSSSSEASLDENKQIAESKETTPQLDRLSFVEFRTGRPNLEEVLNRDISESNGTVSVLTCGHPHMCDHVRDAIARNTPNYKKRVDYYESVQVW</sequence>
<keyword evidence="8 13" id="KW-1133">Transmembrane helix</keyword>
<gene>
    <name evidence="16" type="ordered locus">PAS_chr4_0399</name>
</gene>
<feature type="chain" id="PRO_5002942313" evidence="14">
    <location>
        <begin position="22"/>
        <end position="708"/>
    </location>
</feature>
<dbReference type="KEGG" id="ppa:PAS_chr4_0399"/>
<dbReference type="EMBL" id="FN392322">
    <property type="protein sequence ID" value="CAY71649.1"/>
    <property type="molecule type" value="Genomic_DNA"/>
</dbReference>
<evidence type="ECO:0000256" key="10">
    <source>
        <dbReference type="ARBA" id="ARBA00023065"/>
    </source>
</evidence>
<proteinExistence type="inferred from homology"/>
<organism evidence="16 17">
    <name type="scientific">Komagataella phaffii (strain GS115 / ATCC 20864)</name>
    <name type="common">Yeast</name>
    <name type="synonym">Pichia pastoris</name>
    <dbReference type="NCBI Taxonomy" id="644223"/>
    <lineage>
        <taxon>Eukaryota</taxon>
        <taxon>Fungi</taxon>
        <taxon>Dikarya</taxon>
        <taxon>Ascomycota</taxon>
        <taxon>Saccharomycotina</taxon>
        <taxon>Pichiomycetes</taxon>
        <taxon>Pichiales</taxon>
        <taxon>Pichiaceae</taxon>
        <taxon>Komagataella</taxon>
    </lineage>
</organism>
<dbReference type="InterPro" id="IPR051410">
    <property type="entry name" value="Ferric/Cupric_Reductase"/>
</dbReference>
<dbReference type="InterPro" id="IPR017927">
    <property type="entry name" value="FAD-bd_FR_type"/>
</dbReference>
<dbReference type="HOGENOM" id="CLU_010365_4_0_1"/>
<dbReference type="SFLD" id="SFLDG01168">
    <property type="entry name" value="Ferric_reductase_subgroup_(FRE"/>
    <property type="match status" value="1"/>
</dbReference>
<dbReference type="RefSeq" id="XP_002493828.1">
    <property type="nucleotide sequence ID" value="XM_002493783.1"/>
</dbReference>
<keyword evidence="3" id="KW-0813">Transport</keyword>
<dbReference type="Pfam" id="PF08030">
    <property type="entry name" value="NAD_binding_6"/>
    <property type="match status" value="1"/>
</dbReference>
<accession>C4R7S4</accession>
<evidence type="ECO:0000256" key="8">
    <source>
        <dbReference type="ARBA" id="ARBA00022989"/>
    </source>
</evidence>
<dbReference type="GO" id="GO:0015677">
    <property type="term" value="P:copper ion import"/>
    <property type="evidence" value="ECO:0007669"/>
    <property type="project" value="TreeGrafter"/>
</dbReference>
<dbReference type="GeneID" id="8200683"/>
<evidence type="ECO:0000256" key="1">
    <source>
        <dbReference type="ARBA" id="ARBA00004141"/>
    </source>
</evidence>
<reference evidence="16 17" key="1">
    <citation type="journal article" date="2009" name="Nat. Biotechnol.">
        <title>Genome sequence of the recombinant protein production host Pichia pastoris.</title>
        <authorList>
            <person name="De Schutter K."/>
            <person name="Lin Y.C."/>
            <person name="Tiels P."/>
            <person name="Van Hecke A."/>
            <person name="Glinka S."/>
            <person name="Weber-Lehmann J."/>
            <person name="Rouze P."/>
            <person name="Van de Peer Y."/>
            <person name="Callewaert N."/>
        </authorList>
    </citation>
    <scope>NUCLEOTIDE SEQUENCE [LARGE SCALE GENOMIC DNA]</scope>
    <source>
        <strain evidence="17">GS115 / ATCC 20864</strain>
    </source>
</reference>
<dbReference type="Pfam" id="PF01794">
    <property type="entry name" value="Ferric_reduct"/>
    <property type="match status" value="1"/>
</dbReference>
<dbReference type="SUPFAM" id="SSF52343">
    <property type="entry name" value="Ferredoxin reductase-like, C-terminal NADP-linked domain"/>
    <property type="match status" value="1"/>
</dbReference>
<comment type="subcellular location">
    <subcellularLocation>
        <location evidence="1">Membrane</location>
        <topology evidence="1">Multi-pass membrane protein</topology>
    </subcellularLocation>
</comment>
<dbReference type="eggNOG" id="KOG0039">
    <property type="taxonomic scope" value="Eukaryota"/>
</dbReference>
<feature type="signal peptide" evidence="14">
    <location>
        <begin position="1"/>
        <end position="21"/>
    </location>
</feature>
<feature type="domain" description="FAD-binding FR-type" evidence="15">
    <location>
        <begin position="429"/>
        <end position="534"/>
    </location>
</feature>
<evidence type="ECO:0000256" key="14">
    <source>
        <dbReference type="SAM" id="SignalP"/>
    </source>
</evidence>
<evidence type="ECO:0000313" key="17">
    <source>
        <dbReference type="Proteomes" id="UP000000314"/>
    </source>
</evidence>
<dbReference type="GO" id="GO:0005886">
    <property type="term" value="C:plasma membrane"/>
    <property type="evidence" value="ECO:0007669"/>
    <property type="project" value="TreeGrafter"/>
</dbReference>
<keyword evidence="4" id="KW-0285">Flavoprotein</keyword>
<dbReference type="AlphaFoldDB" id="C4R7S4"/>
<evidence type="ECO:0000256" key="3">
    <source>
        <dbReference type="ARBA" id="ARBA00022448"/>
    </source>
</evidence>
<dbReference type="OrthoDB" id="4494341at2759"/>
<evidence type="ECO:0000256" key="4">
    <source>
        <dbReference type="ARBA" id="ARBA00022630"/>
    </source>
</evidence>
<keyword evidence="5 13" id="KW-0812">Transmembrane</keyword>
<dbReference type="GO" id="GO:0000293">
    <property type="term" value="F:ferric-chelate reductase activity"/>
    <property type="evidence" value="ECO:0007669"/>
    <property type="project" value="UniProtKB-ARBA"/>
</dbReference>
<evidence type="ECO:0000256" key="5">
    <source>
        <dbReference type="ARBA" id="ARBA00022692"/>
    </source>
</evidence>